<protein>
    <submittedName>
        <fullName evidence="2">Uncharacterized protein</fullName>
    </submittedName>
</protein>
<dbReference type="OrthoDB" id="9808690at2"/>
<feature type="transmembrane region" description="Helical" evidence="1">
    <location>
        <begin position="100"/>
        <end position="117"/>
    </location>
</feature>
<accession>A0A1V4SRV7</accession>
<evidence type="ECO:0000313" key="3">
    <source>
        <dbReference type="Proteomes" id="UP000191448"/>
    </source>
</evidence>
<dbReference type="Proteomes" id="UP000191448">
    <property type="component" value="Unassembled WGS sequence"/>
</dbReference>
<feature type="transmembrane region" description="Helical" evidence="1">
    <location>
        <begin position="172"/>
        <end position="191"/>
    </location>
</feature>
<dbReference type="AlphaFoldDB" id="A0A1V4SRV7"/>
<feature type="transmembrane region" description="Helical" evidence="1">
    <location>
        <begin position="69"/>
        <end position="88"/>
    </location>
</feature>
<dbReference type="Pfam" id="PF13630">
    <property type="entry name" value="SdpI"/>
    <property type="match status" value="1"/>
</dbReference>
<feature type="transmembrane region" description="Helical" evidence="1">
    <location>
        <begin position="31"/>
        <end position="49"/>
    </location>
</feature>
<gene>
    <name evidence="2" type="ORF">CLTHE_28310</name>
</gene>
<dbReference type="EMBL" id="LTAY01000081">
    <property type="protein sequence ID" value="OPX46610.1"/>
    <property type="molecule type" value="Genomic_DNA"/>
</dbReference>
<evidence type="ECO:0000256" key="1">
    <source>
        <dbReference type="SAM" id="Phobius"/>
    </source>
</evidence>
<dbReference type="RefSeq" id="WP_080024014.1">
    <property type="nucleotide sequence ID" value="NZ_LTAY01000081.1"/>
</dbReference>
<feature type="transmembrane region" description="Helical" evidence="1">
    <location>
        <begin position="147"/>
        <end position="166"/>
    </location>
</feature>
<feature type="transmembrane region" description="Helical" evidence="1">
    <location>
        <begin position="7"/>
        <end position="25"/>
    </location>
</feature>
<reference evidence="2 3" key="1">
    <citation type="submission" date="2016-02" db="EMBL/GenBank/DDBJ databases">
        <title>Genome sequence of Clostridium thermobutyricum DSM 4928.</title>
        <authorList>
            <person name="Poehlein A."/>
            <person name="Daniel R."/>
        </authorList>
    </citation>
    <scope>NUCLEOTIDE SEQUENCE [LARGE SCALE GENOMIC DNA]</scope>
    <source>
        <strain evidence="2 3">DSM 4928</strain>
    </source>
</reference>
<keyword evidence="1" id="KW-1133">Transmembrane helix</keyword>
<proteinExistence type="predicted"/>
<evidence type="ECO:0000313" key="2">
    <source>
        <dbReference type="EMBL" id="OPX46610.1"/>
    </source>
</evidence>
<sequence>MRKFDFTRGIFLFTSILIFITGFIVNPIEDIIFPVIGVFTIVSLIILDINSTKFTNLSEDNPKIKTVKFLNRLSMFCIICMSIIYSFPSIKESFESLTNGFFGIVLITIIMTVIGNVSPKIPFNRYSGLRLPWTIRDEETWKLAHRILGYLAFPIAILMIISALYFDYKKVAFIGMTSWIAIPGIYSLIFYNKKFKALKEKNKGTDFCQNLYFFLLYYLYFYIVSFYLKGLLFITLPHLFL</sequence>
<name>A0A1V4SRV7_9CLOT</name>
<comment type="caution">
    <text evidence="2">The sequence shown here is derived from an EMBL/GenBank/DDBJ whole genome shotgun (WGS) entry which is preliminary data.</text>
</comment>
<keyword evidence="1" id="KW-0812">Transmembrane</keyword>
<feature type="transmembrane region" description="Helical" evidence="1">
    <location>
        <begin position="211"/>
        <end position="236"/>
    </location>
</feature>
<keyword evidence="1" id="KW-0472">Membrane</keyword>
<dbReference type="InterPro" id="IPR025962">
    <property type="entry name" value="SdpI/YhfL"/>
</dbReference>
<organism evidence="2 3">
    <name type="scientific">Clostridium thermobutyricum DSM 4928</name>
    <dbReference type="NCBI Taxonomy" id="1121339"/>
    <lineage>
        <taxon>Bacteria</taxon>
        <taxon>Bacillati</taxon>
        <taxon>Bacillota</taxon>
        <taxon>Clostridia</taxon>
        <taxon>Eubacteriales</taxon>
        <taxon>Clostridiaceae</taxon>
        <taxon>Clostridium</taxon>
    </lineage>
</organism>